<proteinExistence type="predicted"/>
<accession>A0A839U7F3</accession>
<gene>
    <name evidence="1" type="ORF">FHS21_001331</name>
</gene>
<sequence length="96" mass="10202">MKIKITKGGIYGVDGEIAIGTVLTVKEEPTDWVGRYEIISGLTEGKTAVTNPAAGGVPGDLDREALKAQADELGIEYARNVTTEKLKELVDAKLAE</sequence>
<evidence type="ECO:0000313" key="1">
    <source>
        <dbReference type="EMBL" id="MBB3144930.1"/>
    </source>
</evidence>
<evidence type="ECO:0000313" key="2">
    <source>
        <dbReference type="Proteomes" id="UP000554520"/>
    </source>
</evidence>
<dbReference type="AlphaFoldDB" id="A0A839U7F3"/>
<dbReference type="Proteomes" id="UP000554520">
    <property type="component" value="Unassembled WGS sequence"/>
</dbReference>
<name>A0A839U7F3_9HYPH</name>
<reference evidence="1 2" key="1">
    <citation type="submission" date="2020-08" db="EMBL/GenBank/DDBJ databases">
        <title>Genomic Encyclopedia of Type Strains, Phase III (KMG-III): the genomes of soil and plant-associated and newly described type strains.</title>
        <authorList>
            <person name="Whitman W."/>
        </authorList>
    </citation>
    <scope>NUCLEOTIDE SEQUENCE [LARGE SCALE GENOMIC DNA]</scope>
    <source>
        <strain evidence="1 2">CECT 7015</strain>
    </source>
</reference>
<organism evidence="1 2">
    <name type="scientific">Phyllobacterium trifolii</name>
    <dbReference type="NCBI Taxonomy" id="300193"/>
    <lineage>
        <taxon>Bacteria</taxon>
        <taxon>Pseudomonadati</taxon>
        <taxon>Pseudomonadota</taxon>
        <taxon>Alphaproteobacteria</taxon>
        <taxon>Hyphomicrobiales</taxon>
        <taxon>Phyllobacteriaceae</taxon>
        <taxon>Phyllobacterium</taxon>
    </lineage>
</organism>
<dbReference type="EMBL" id="JACHXN010000003">
    <property type="protein sequence ID" value="MBB3144930.1"/>
    <property type="molecule type" value="Genomic_DNA"/>
</dbReference>
<dbReference type="RefSeq" id="WP_183661343.1">
    <property type="nucleotide sequence ID" value="NZ_JACHXN010000003.1"/>
</dbReference>
<comment type="caution">
    <text evidence="1">The sequence shown here is derived from an EMBL/GenBank/DDBJ whole genome shotgun (WGS) entry which is preliminary data.</text>
</comment>
<protein>
    <submittedName>
        <fullName evidence="1">Uncharacterized protein</fullName>
    </submittedName>
</protein>
<keyword evidence="2" id="KW-1185">Reference proteome</keyword>